<comment type="pathway">
    <text evidence="3">Carbohydrate biosynthesis; gluconeogenesis.</text>
</comment>
<evidence type="ECO:0000256" key="5">
    <source>
        <dbReference type="ARBA" id="ARBA00011996"/>
    </source>
</evidence>
<keyword evidence="18" id="KW-1185">Reference proteome</keyword>
<accession>A0A3N1VPM6</accession>
<dbReference type="UniPathway" id="UPA00138"/>
<dbReference type="AlphaFoldDB" id="A0A3N1VPM6"/>
<evidence type="ECO:0000256" key="8">
    <source>
        <dbReference type="ARBA" id="ARBA00022723"/>
    </source>
</evidence>
<comment type="caution">
    <text evidence="17">The sequence shown here is derived from an EMBL/GenBank/DDBJ whole genome shotgun (WGS) entry which is preliminary data.</text>
</comment>
<dbReference type="Pfam" id="PF01326">
    <property type="entry name" value="PPDK_N"/>
    <property type="match status" value="1"/>
</dbReference>
<keyword evidence="7" id="KW-0808">Transferase</keyword>
<dbReference type="EMBL" id="RJVA01000009">
    <property type="protein sequence ID" value="ROR02991.1"/>
    <property type="molecule type" value="Genomic_DNA"/>
</dbReference>
<dbReference type="SUPFAM" id="SSF56059">
    <property type="entry name" value="Glutathione synthetase ATP-binding domain-like"/>
    <property type="match status" value="1"/>
</dbReference>
<sequence length="874" mass="98573">MNGLWARICGTFSRWRRREPRVPLARILKCFRSILARNSEILDLMATMGKALSGDYVFDSHFVHSSCQRLIDLTQSLIHDLNILSGQKYVDLYASLEGIRRRLDAILAGQPSIGDIPYTLFYEDCNRDWIDEVGGKNANLGEVRNVLALPTPDGFVITTRAYHEFMASAGLSDFLTQQLNPWETQDTQALEQRLRDLQRRIEASSIPEKLAREIYHRIETLGRKYRRETLFFAVRSSASGEDTEHSFAGLHRSLLNVPETEVLQAYRQVVASLFTLQAWRYRRDKGFGEHEAAMAVGCQLMVDAVVSGVLYTVDPTAPPHSDALTVSATWGLGPPVVEGNRKVDRFRVSRDPPHALLQMHVVPKTASLISQRDGGTQWVDVSEVDQSRSCLNSQQLNLLASTGLLLERYFKRPQDIEWAFDTSGQLIILQTRPLQINLSDSDICRISDITASAPVLWSGRGDVVQRGIAVGKAFVVQSDEDLKRVPADAIVVARESSPRLAALFRHVRGVITDVGSPLGHMATVAREFRVPTVVNTEIATQLIHTGDPLTLDATQNVLYRGYIKELSYHELTYEEVFEETYEYRLLRRLLRLITPLHLVDPKGTDFTPAGCRTLHDIVRFVHERAVAELVGMNLASFHTSGCQIRLLEIPVPLDLRVIDADGGTVASPDARTLRLQDVTSIPMRAFLAGVVESNLWERTPVAMDFKSFLASMSRTFDTHRVPLEEVGLNLAVVSSNYMNINLRIGYHFNIIDAYVDDRIDDNYIYFRFIGGVTDLTRRSRRARLIGEILDRTGFRVEIRGDLVVGRMKKRPRSTMEHNLGMLGALVAYTRQLDVQMISDEEVVRHVERFMELFRSLWPRPQAAEPQGGSHGQAT</sequence>
<evidence type="ECO:0000256" key="9">
    <source>
        <dbReference type="ARBA" id="ARBA00022741"/>
    </source>
</evidence>
<dbReference type="Gene3D" id="3.50.30.10">
    <property type="entry name" value="Phosphohistidine domain"/>
    <property type="match status" value="1"/>
</dbReference>
<evidence type="ECO:0000256" key="2">
    <source>
        <dbReference type="ARBA" id="ARBA00002988"/>
    </source>
</evidence>
<name>A0A3N1VPM6_9BACT</name>
<dbReference type="PANTHER" id="PTHR43030:SF1">
    <property type="entry name" value="PHOSPHOENOLPYRUVATE SYNTHASE"/>
    <property type="match status" value="1"/>
</dbReference>
<dbReference type="GO" id="GO:0005524">
    <property type="term" value="F:ATP binding"/>
    <property type="evidence" value="ECO:0007669"/>
    <property type="project" value="UniProtKB-KW"/>
</dbReference>
<evidence type="ECO:0000259" key="15">
    <source>
        <dbReference type="Pfam" id="PF00391"/>
    </source>
</evidence>
<keyword evidence="10 17" id="KW-0418">Kinase</keyword>
<evidence type="ECO:0000256" key="11">
    <source>
        <dbReference type="ARBA" id="ARBA00022840"/>
    </source>
</evidence>
<comment type="function">
    <text evidence="2">Catalyzes the phosphorylation of pyruvate to phosphoenolpyruvate.</text>
</comment>
<evidence type="ECO:0000256" key="3">
    <source>
        <dbReference type="ARBA" id="ARBA00004742"/>
    </source>
</evidence>
<dbReference type="Gene3D" id="3.30.1490.20">
    <property type="entry name" value="ATP-grasp fold, A domain"/>
    <property type="match status" value="1"/>
</dbReference>
<keyword evidence="8" id="KW-0479">Metal-binding</keyword>
<evidence type="ECO:0000256" key="6">
    <source>
        <dbReference type="ARBA" id="ARBA00021623"/>
    </source>
</evidence>
<dbReference type="SUPFAM" id="SSF52009">
    <property type="entry name" value="Phosphohistidine domain"/>
    <property type="match status" value="1"/>
</dbReference>
<evidence type="ECO:0000256" key="14">
    <source>
        <dbReference type="ARBA" id="ARBA00047700"/>
    </source>
</evidence>
<keyword evidence="9" id="KW-0547">Nucleotide-binding</keyword>
<dbReference type="Gene3D" id="3.30.470.20">
    <property type="entry name" value="ATP-grasp fold, B domain"/>
    <property type="match status" value="1"/>
</dbReference>
<dbReference type="InterPro" id="IPR036637">
    <property type="entry name" value="Phosphohistidine_dom_sf"/>
</dbReference>
<dbReference type="GO" id="GO:0008986">
    <property type="term" value="F:pyruvate, water dikinase activity"/>
    <property type="evidence" value="ECO:0007669"/>
    <property type="project" value="UniProtKB-EC"/>
</dbReference>
<dbReference type="InterPro" id="IPR008279">
    <property type="entry name" value="PEP-util_enz_mobile_dom"/>
</dbReference>
<keyword evidence="12" id="KW-0460">Magnesium</keyword>
<reference evidence="17 18" key="1">
    <citation type="submission" date="2018-11" db="EMBL/GenBank/DDBJ databases">
        <title>Genomic Encyclopedia of Type Strains, Phase IV (KMG-IV): sequencing the most valuable type-strain genomes for metagenomic binning, comparative biology and taxonomic classification.</title>
        <authorList>
            <person name="Goeker M."/>
        </authorList>
    </citation>
    <scope>NUCLEOTIDE SEQUENCE [LARGE SCALE GENOMIC DNA]</scope>
    <source>
        <strain evidence="17 18">DSM 22027</strain>
    </source>
</reference>
<dbReference type="GO" id="GO:0006094">
    <property type="term" value="P:gluconeogenesis"/>
    <property type="evidence" value="ECO:0007669"/>
    <property type="project" value="UniProtKB-UniPathway"/>
</dbReference>
<evidence type="ECO:0000313" key="18">
    <source>
        <dbReference type="Proteomes" id="UP000276223"/>
    </source>
</evidence>
<keyword evidence="17" id="KW-0670">Pyruvate</keyword>
<gene>
    <name evidence="17" type="ORF">EDC27_0246</name>
</gene>
<comment type="cofactor">
    <cofactor evidence="1">
        <name>Mg(2+)</name>
        <dbReference type="ChEBI" id="CHEBI:18420"/>
    </cofactor>
</comment>
<dbReference type="Proteomes" id="UP000276223">
    <property type="component" value="Unassembled WGS sequence"/>
</dbReference>
<keyword evidence="11" id="KW-0067">ATP-binding</keyword>
<dbReference type="InterPro" id="IPR013815">
    <property type="entry name" value="ATP_grasp_subdomain_1"/>
</dbReference>
<dbReference type="Pfam" id="PF00391">
    <property type="entry name" value="PEP-utilizers"/>
    <property type="match status" value="1"/>
</dbReference>
<dbReference type="EC" id="2.7.9.2" evidence="5"/>
<protein>
    <recommendedName>
        <fullName evidence="6">Phosphoenolpyruvate synthase</fullName>
        <ecNumber evidence="5">2.7.9.2</ecNumber>
    </recommendedName>
    <alternativeName>
        <fullName evidence="13">Pyruvate, water dikinase</fullName>
    </alternativeName>
</protein>
<dbReference type="InterPro" id="IPR006319">
    <property type="entry name" value="PEP_synth"/>
</dbReference>
<feature type="domain" description="Pyruvate phosphate dikinase AMP/ATP-binding" evidence="16">
    <location>
        <begin position="131"/>
        <end position="436"/>
    </location>
</feature>
<dbReference type="InterPro" id="IPR002192">
    <property type="entry name" value="PPDK_AMP/ATP-bd"/>
</dbReference>
<dbReference type="GO" id="GO:0046872">
    <property type="term" value="F:metal ion binding"/>
    <property type="evidence" value="ECO:0007669"/>
    <property type="project" value="UniProtKB-KW"/>
</dbReference>
<dbReference type="OrthoDB" id="9760711at2"/>
<dbReference type="PANTHER" id="PTHR43030">
    <property type="entry name" value="PHOSPHOENOLPYRUVATE SYNTHASE"/>
    <property type="match status" value="1"/>
</dbReference>
<evidence type="ECO:0000259" key="16">
    <source>
        <dbReference type="Pfam" id="PF01326"/>
    </source>
</evidence>
<evidence type="ECO:0000313" key="17">
    <source>
        <dbReference type="EMBL" id="ROR02991.1"/>
    </source>
</evidence>
<organism evidence="17 18">
    <name type="scientific">Desulfosoma caldarium</name>
    <dbReference type="NCBI Taxonomy" id="610254"/>
    <lineage>
        <taxon>Bacteria</taxon>
        <taxon>Pseudomonadati</taxon>
        <taxon>Thermodesulfobacteriota</taxon>
        <taxon>Syntrophobacteria</taxon>
        <taxon>Syntrophobacterales</taxon>
        <taxon>Syntrophobacteraceae</taxon>
        <taxon>Desulfosoma</taxon>
    </lineage>
</organism>
<evidence type="ECO:0000256" key="10">
    <source>
        <dbReference type="ARBA" id="ARBA00022777"/>
    </source>
</evidence>
<comment type="similarity">
    <text evidence="4">Belongs to the PEP-utilizing enzyme family.</text>
</comment>
<proteinExistence type="inferred from homology"/>
<evidence type="ECO:0000256" key="7">
    <source>
        <dbReference type="ARBA" id="ARBA00022679"/>
    </source>
</evidence>
<evidence type="ECO:0000256" key="12">
    <source>
        <dbReference type="ARBA" id="ARBA00022842"/>
    </source>
</evidence>
<feature type="domain" description="PEP-utilising enzyme mobile" evidence="15">
    <location>
        <begin position="486"/>
        <end position="555"/>
    </location>
</feature>
<comment type="catalytic activity">
    <reaction evidence="14">
        <text>pyruvate + ATP + H2O = phosphoenolpyruvate + AMP + phosphate + 2 H(+)</text>
        <dbReference type="Rhea" id="RHEA:11364"/>
        <dbReference type="ChEBI" id="CHEBI:15361"/>
        <dbReference type="ChEBI" id="CHEBI:15377"/>
        <dbReference type="ChEBI" id="CHEBI:15378"/>
        <dbReference type="ChEBI" id="CHEBI:30616"/>
        <dbReference type="ChEBI" id="CHEBI:43474"/>
        <dbReference type="ChEBI" id="CHEBI:58702"/>
        <dbReference type="ChEBI" id="CHEBI:456215"/>
        <dbReference type="EC" id="2.7.9.2"/>
    </reaction>
</comment>
<evidence type="ECO:0000256" key="13">
    <source>
        <dbReference type="ARBA" id="ARBA00033470"/>
    </source>
</evidence>
<evidence type="ECO:0000256" key="4">
    <source>
        <dbReference type="ARBA" id="ARBA00007837"/>
    </source>
</evidence>
<dbReference type="RefSeq" id="WP_123288795.1">
    <property type="nucleotide sequence ID" value="NZ_RJVA01000009.1"/>
</dbReference>
<evidence type="ECO:0000256" key="1">
    <source>
        <dbReference type="ARBA" id="ARBA00001946"/>
    </source>
</evidence>